<feature type="compositionally biased region" description="Acidic residues" evidence="1">
    <location>
        <begin position="231"/>
        <end position="251"/>
    </location>
</feature>
<dbReference type="Pfam" id="PF00249">
    <property type="entry name" value="Myb_DNA-binding"/>
    <property type="match status" value="1"/>
</dbReference>
<feature type="domain" description="Myb-like" evidence="2">
    <location>
        <begin position="276"/>
        <end position="337"/>
    </location>
</feature>
<feature type="region of interest" description="Disordered" evidence="1">
    <location>
        <begin position="215"/>
        <end position="253"/>
    </location>
</feature>
<dbReference type="OrthoDB" id="608866at2759"/>
<feature type="region of interest" description="Disordered" evidence="1">
    <location>
        <begin position="177"/>
        <end position="203"/>
    </location>
</feature>
<feature type="compositionally biased region" description="Basic and acidic residues" evidence="1">
    <location>
        <begin position="179"/>
        <end position="188"/>
    </location>
</feature>
<dbReference type="SMART" id="SM00717">
    <property type="entry name" value="SANT"/>
    <property type="match status" value="1"/>
</dbReference>
<dbReference type="InterPro" id="IPR001005">
    <property type="entry name" value="SANT/Myb"/>
</dbReference>
<dbReference type="AlphaFoldDB" id="A0A218XTE8"/>
<dbReference type="PANTHER" id="PTHR47863:SF4">
    <property type="entry name" value="RING_FYVE_PHD ZINC FINGER SUPERFAMILY PROTEIN"/>
    <property type="match status" value="1"/>
</dbReference>
<evidence type="ECO:0000313" key="3">
    <source>
        <dbReference type="EMBL" id="OWM87821.1"/>
    </source>
</evidence>
<dbReference type="GeneID" id="116207462"/>
<evidence type="ECO:0000259" key="2">
    <source>
        <dbReference type="PROSITE" id="PS50090"/>
    </source>
</evidence>
<evidence type="ECO:0000313" key="6">
    <source>
        <dbReference type="RefSeq" id="XP_031396274.1"/>
    </source>
</evidence>
<sequence>MMAPPEGADLPESSLPWLWVIEYLASSERANAKLLYGIIESAPLSRDELGKNVRELVALACLEQLCGPEKEKETMCCDPSNSDSGSGSIFELSWSCEDVLEDILEEGSFSDLRMTGKEQLKAQVCRFVMHKRNSMPKPALEQLRDTILEGMHPDAASLKLMSGLACSSDSHRVLGGNVEHGDGRRDNDSCMGPNNTGNLDGRINDVGDQREVLPSDANEPVHCPGCSLQIDGEDSPEDDFEDADGTDDDESNISNHTISLRRRTIWRVGTSPVVSCRRQKKAPWTEEEVKILKECVEKFRNADDKTITWKQILEFGAGVFMHDRTARDLKNKWTNISGRYRKFK</sequence>
<reference evidence="3" key="2">
    <citation type="submission" date="2017-06" db="EMBL/GenBank/DDBJ databases">
        <title>The pomegranate genome and the genomics of punicalagin biosynthesis.</title>
        <authorList>
            <person name="Xu C."/>
        </authorList>
    </citation>
    <scope>NUCLEOTIDE SEQUENCE [LARGE SCALE GENOMIC DNA]</scope>
    <source>
        <tissue evidence="3">Fresh leaf</tissue>
    </source>
</reference>
<name>A0A218XTE8_PUNGR</name>
<dbReference type="InterPro" id="IPR009057">
    <property type="entry name" value="Homeodomain-like_sf"/>
</dbReference>
<evidence type="ECO:0000313" key="5">
    <source>
        <dbReference type="Proteomes" id="UP000515151"/>
    </source>
</evidence>
<gene>
    <name evidence="6" type="primary">LOC116207462</name>
    <name evidence="3" type="ORF">CDL15_Pgr019405</name>
</gene>
<reference evidence="6" key="4">
    <citation type="submission" date="2025-04" db="UniProtKB">
        <authorList>
            <consortium name="RefSeq"/>
        </authorList>
    </citation>
    <scope>IDENTIFICATION</scope>
    <source>
        <tissue evidence="6">Leaf</tissue>
    </source>
</reference>
<dbReference type="Proteomes" id="UP000197138">
    <property type="component" value="Unassembled WGS sequence"/>
</dbReference>
<dbReference type="EMBL" id="MTKT01000805">
    <property type="protein sequence ID" value="OWM87821.1"/>
    <property type="molecule type" value="Genomic_DNA"/>
</dbReference>
<dbReference type="Gene3D" id="1.10.10.60">
    <property type="entry name" value="Homeodomain-like"/>
    <property type="match status" value="1"/>
</dbReference>
<organism evidence="3 4">
    <name type="scientific">Punica granatum</name>
    <name type="common">Pomegranate</name>
    <dbReference type="NCBI Taxonomy" id="22663"/>
    <lineage>
        <taxon>Eukaryota</taxon>
        <taxon>Viridiplantae</taxon>
        <taxon>Streptophyta</taxon>
        <taxon>Embryophyta</taxon>
        <taxon>Tracheophyta</taxon>
        <taxon>Spermatophyta</taxon>
        <taxon>Magnoliopsida</taxon>
        <taxon>eudicotyledons</taxon>
        <taxon>Gunneridae</taxon>
        <taxon>Pentapetalae</taxon>
        <taxon>rosids</taxon>
        <taxon>malvids</taxon>
        <taxon>Myrtales</taxon>
        <taxon>Lythraceae</taxon>
        <taxon>Punica</taxon>
    </lineage>
</organism>
<dbReference type="SUPFAM" id="SSF46689">
    <property type="entry name" value="Homeodomain-like"/>
    <property type="match status" value="1"/>
</dbReference>
<reference evidence="4" key="1">
    <citation type="journal article" date="2017" name="Plant J.">
        <title>The pomegranate (Punica granatum L.) genome and the genomics of punicalagin biosynthesis.</title>
        <authorList>
            <person name="Qin G."/>
            <person name="Xu C."/>
            <person name="Ming R."/>
            <person name="Tang H."/>
            <person name="Guyot R."/>
            <person name="Kramer E.M."/>
            <person name="Hu Y."/>
            <person name="Yi X."/>
            <person name="Qi Y."/>
            <person name="Xu X."/>
            <person name="Gao Z."/>
            <person name="Pan H."/>
            <person name="Jian J."/>
            <person name="Tian Y."/>
            <person name="Yue Z."/>
            <person name="Xu Y."/>
        </authorList>
    </citation>
    <scope>NUCLEOTIDE SEQUENCE [LARGE SCALE GENOMIC DNA]</scope>
    <source>
        <strain evidence="4">cv. Dabenzi</strain>
    </source>
</reference>
<keyword evidence="5" id="KW-1185">Reference proteome</keyword>
<dbReference type="PANTHER" id="PTHR47863">
    <property type="entry name" value="RING/FYVE/PHD ZINC FINGER SUPERFAMILY PROTEIN"/>
    <property type="match status" value="1"/>
</dbReference>
<proteinExistence type="predicted"/>
<dbReference type="RefSeq" id="XP_031396274.1">
    <property type="nucleotide sequence ID" value="XM_031540414.1"/>
</dbReference>
<evidence type="ECO:0000256" key="1">
    <source>
        <dbReference type="SAM" id="MobiDB-lite"/>
    </source>
</evidence>
<evidence type="ECO:0000313" key="4">
    <source>
        <dbReference type="Proteomes" id="UP000197138"/>
    </source>
</evidence>
<dbReference type="PROSITE" id="PS50090">
    <property type="entry name" value="MYB_LIKE"/>
    <property type="match status" value="1"/>
</dbReference>
<dbReference type="Proteomes" id="UP000515151">
    <property type="component" value="Chromosome 5"/>
</dbReference>
<dbReference type="CDD" id="cd11660">
    <property type="entry name" value="SANT_TRF"/>
    <property type="match status" value="1"/>
</dbReference>
<protein>
    <submittedName>
        <fullName evidence="6">Uncharacterized protein LOC116207462</fullName>
    </submittedName>
</protein>
<accession>A0A218XTE8</accession>
<reference evidence="5" key="3">
    <citation type="journal article" date="2020" name="Plant Biotechnol. J.">
        <title>The pomegranate (Punica granatum L.) draft genome dissects genetic divergence between soft- and hard-seeded cultivars.</title>
        <authorList>
            <person name="Luo X."/>
            <person name="Li H."/>
            <person name="Wu Z."/>
            <person name="Yao W."/>
            <person name="Zhao P."/>
            <person name="Cao D."/>
            <person name="Yu H."/>
            <person name="Li K."/>
            <person name="Poudel K."/>
            <person name="Zhao D."/>
            <person name="Zhang F."/>
            <person name="Xia X."/>
            <person name="Chen L."/>
            <person name="Wang Q."/>
            <person name="Jing D."/>
            <person name="Cao S."/>
        </authorList>
    </citation>
    <scope>NUCLEOTIDE SEQUENCE [LARGE SCALE GENOMIC DNA]</scope>
</reference>